<proteinExistence type="predicted"/>
<dbReference type="EMBL" id="JBGEWD010000001">
    <property type="protein sequence ID" value="MEY7998693.1"/>
    <property type="molecule type" value="Genomic_DNA"/>
</dbReference>
<protein>
    <submittedName>
        <fullName evidence="1">Uncharacterized protein</fullName>
    </submittedName>
</protein>
<accession>A0ABV4BPJ9</accession>
<dbReference type="RefSeq" id="WP_369702589.1">
    <property type="nucleotide sequence ID" value="NZ_JBGEWD010000001.1"/>
</dbReference>
<keyword evidence="2" id="KW-1185">Reference proteome</keyword>
<gene>
    <name evidence="1" type="ORF">AB8U03_00505</name>
</gene>
<comment type="caution">
    <text evidence="1">The sequence shown here is derived from an EMBL/GenBank/DDBJ whole genome shotgun (WGS) entry which is preliminary data.</text>
</comment>
<reference evidence="1 2" key="1">
    <citation type="submission" date="2024-08" db="EMBL/GenBank/DDBJ databases">
        <title>Clostridium lapicellarii sp. nov., and Clostridium renhuaiense sp. nov., two species isolated from the mud in a fermentation cellar used for producing sauce-flavour Chinese liquors.</title>
        <authorList>
            <person name="Yang F."/>
            <person name="Wang H."/>
            <person name="Chen L.Q."/>
            <person name="Zhou N."/>
            <person name="Lu J.J."/>
            <person name="Pu X.X."/>
            <person name="Wan B."/>
            <person name="Wang L."/>
            <person name="Liu S.J."/>
        </authorList>
    </citation>
    <scope>NUCLEOTIDE SEQUENCE [LARGE SCALE GENOMIC DNA]</scope>
    <source>
        <strain evidence="1 2">MT-5</strain>
    </source>
</reference>
<evidence type="ECO:0000313" key="1">
    <source>
        <dbReference type="EMBL" id="MEY7998693.1"/>
    </source>
</evidence>
<dbReference type="Proteomes" id="UP001564657">
    <property type="component" value="Unassembled WGS sequence"/>
</dbReference>
<sequence>MYRCPIMDSNEYIGEDDMYDWDVDYPMQDMYPPNMYRMCPMVLNNSNPCMNCMYQMDYMQSSPPTYPPPYSKPEEMTGYYKPYDDVDDLDLEEEESVNAEPEDENIDKKERFVDNSECGAKIRTVNMSEIED</sequence>
<name>A0ABV4BPJ9_9CLOT</name>
<evidence type="ECO:0000313" key="2">
    <source>
        <dbReference type="Proteomes" id="UP001564657"/>
    </source>
</evidence>
<organism evidence="1 2">
    <name type="scientific">Clostridium moutaii</name>
    <dbReference type="NCBI Taxonomy" id="3240932"/>
    <lineage>
        <taxon>Bacteria</taxon>
        <taxon>Bacillati</taxon>
        <taxon>Bacillota</taxon>
        <taxon>Clostridia</taxon>
        <taxon>Eubacteriales</taxon>
        <taxon>Clostridiaceae</taxon>
        <taxon>Clostridium</taxon>
    </lineage>
</organism>